<reference evidence="2" key="1">
    <citation type="journal article" date="2020" name="Stud. Mycol.">
        <title>101 Dothideomycetes genomes: a test case for predicting lifestyles and emergence of pathogens.</title>
        <authorList>
            <person name="Haridas S."/>
            <person name="Albert R."/>
            <person name="Binder M."/>
            <person name="Bloem J."/>
            <person name="Labutti K."/>
            <person name="Salamov A."/>
            <person name="Andreopoulos B."/>
            <person name="Baker S."/>
            <person name="Barry K."/>
            <person name="Bills G."/>
            <person name="Bluhm B."/>
            <person name="Cannon C."/>
            <person name="Castanera R."/>
            <person name="Culley D."/>
            <person name="Daum C."/>
            <person name="Ezra D."/>
            <person name="Gonzalez J."/>
            <person name="Henrissat B."/>
            <person name="Kuo A."/>
            <person name="Liang C."/>
            <person name="Lipzen A."/>
            <person name="Lutzoni F."/>
            <person name="Magnuson J."/>
            <person name="Mondo S."/>
            <person name="Nolan M."/>
            <person name="Ohm R."/>
            <person name="Pangilinan J."/>
            <person name="Park H.-J."/>
            <person name="Ramirez L."/>
            <person name="Alfaro M."/>
            <person name="Sun H."/>
            <person name="Tritt A."/>
            <person name="Yoshinaga Y."/>
            <person name="Zwiers L.-H."/>
            <person name="Turgeon B."/>
            <person name="Goodwin S."/>
            <person name="Spatafora J."/>
            <person name="Crous P."/>
            <person name="Grigoriev I."/>
        </authorList>
    </citation>
    <scope>NUCLEOTIDE SEQUENCE</scope>
    <source>
        <strain evidence="2">CBS 119687</strain>
    </source>
</reference>
<evidence type="ECO:0000256" key="1">
    <source>
        <dbReference type="SAM" id="Phobius"/>
    </source>
</evidence>
<dbReference type="OrthoDB" id="3799480at2759"/>
<evidence type="ECO:0000313" key="2">
    <source>
        <dbReference type="EMBL" id="KAF2134722.1"/>
    </source>
</evidence>
<accession>A0A6A6ARW1</accession>
<proteinExistence type="predicted"/>
<gene>
    <name evidence="2" type="ORF">P153DRAFT_380534</name>
</gene>
<dbReference type="EMBL" id="ML977497">
    <property type="protein sequence ID" value="KAF2134722.1"/>
    <property type="molecule type" value="Genomic_DNA"/>
</dbReference>
<sequence length="237" mass="26518">MSTPQLNTIDCAHTSSPTYSYGPSLLLESIESEPSPPPLYEIKASRPWWLQSAEKLDTVDEEAQHGFWGASPPFHSYDKISPIHRGGWCYDHGFWSFLSILISISCVLFVAIDLDLNHYAGVAHWVVHGDAHAVKTTHQMQFCLMTLSHGTSSPRSWRYMPPANLENCATKIVTLFASSSEQQQLRLNDEVIIGDSRTFTAKHKEDGKSIHDEILEELGDDIAEEGKLRRLIPGTAL</sequence>
<dbReference type="Proteomes" id="UP000799771">
    <property type="component" value="Unassembled WGS sequence"/>
</dbReference>
<keyword evidence="1" id="KW-0812">Transmembrane</keyword>
<dbReference type="RefSeq" id="XP_033529109.1">
    <property type="nucleotide sequence ID" value="XM_033669935.1"/>
</dbReference>
<keyword evidence="3" id="KW-1185">Reference proteome</keyword>
<dbReference type="AlphaFoldDB" id="A0A6A6ARW1"/>
<dbReference type="GeneID" id="54410367"/>
<keyword evidence="1" id="KW-0472">Membrane</keyword>
<protein>
    <submittedName>
        <fullName evidence="2">Uncharacterized protein</fullName>
    </submittedName>
</protein>
<keyword evidence="1" id="KW-1133">Transmembrane helix</keyword>
<feature type="transmembrane region" description="Helical" evidence="1">
    <location>
        <begin position="94"/>
        <end position="112"/>
    </location>
</feature>
<name>A0A6A6ARW1_9PLEO</name>
<evidence type="ECO:0000313" key="3">
    <source>
        <dbReference type="Proteomes" id="UP000799771"/>
    </source>
</evidence>
<organism evidence="2 3">
    <name type="scientific">Dothidotthia symphoricarpi CBS 119687</name>
    <dbReference type="NCBI Taxonomy" id="1392245"/>
    <lineage>
        <taxon>Eukaryota</taxon>
        <taxon>Fungi</taxon>
        <taxon>Dikarya</taxon>
        <taxon>Ascomycota</taxon>
        <taxon>Pezizomycotina</taxon>
        <taxon>Dothideomycetes</taxon>
        <taxon>Pleosporomycetidae</taxon>
        <taxon>Pleosporales</taxon>
        <taxon>Dothidotthiaceae</taxon>
        <taxon>Dothidotthia</taxon>
    </lineage>
</organism>